<comment type="caution">
    <text evidence="7">The sequence shown here is derived from an EMBL/GenBank/DDBJ whole genome shotgun (WGS) entry which is preliminary data.</text>
</comment>
<dbReference type="InterPro" id="IPR017441">
    <property type="entry name" value="Protein_kinase_ATP_BS"/>
</dbReference>
<dbReference type="GO" id="GO:0004674">
    <property type="term" value="F:protein serine/threonine kinase activity"/>
    <property type="evidence" value="ECO:0007669"/>
    <property type="project" value="UniProtKB-KW"/>
</dbReference>
<evidence type="ECO:0000256" key="4">
    <source>
        <dbReference type="RuleBase" id="RU000304"/>
    </source>
</evidence>
<dbReference type="GeneID" id="94847230"/>
<dbReference type="Pfam" id="PF00069">
    <property type="entry name" value="Pkinase"/>
    <property type="match status" value="1"/>
</dbReference>
<dbReference type="InterPro" id="IPR011009">
    <property type="entry name" value="Kinase-like_dom_sf"/>
</dbReference>
<dbReference type="EMBL" id="MLAK01001307">
    <property type="protein sequence ID" value="OHS94573.1"/>
    <property type="molecule type" value="Genomic_DNA"/>
</dbReference>
<evidence type="ECO:0000313" key="8">
    <source>
        <dbReference type="Proteomes" id="UP000179807"/>
    </source>
</evidence>
<dbReference type="SMART" id="SM00220">
    <property type="entry name" value="S_TKc"/>
    <property type="match status" value="1"/>
</dbReference>
<dbReference type="Proteomes" id="UP000179807">
    <property type="component" value="Unassembled WGS sequence"/>
</dbReference>
<feature type="domain" description="Protein kinase" evidence="6">
    <location>
        <begin position="22"/>
        <end position="274"/>
    </location>
</feature>
<name>A0A1J4JAW6_9EUKA</name>
<evidence type="ECO:0000259" key="6">
    <source>
        <dbReference type="PROSITE" id="PS50011"/>
    </source>
</evidence>
<evidence type="ECO:0000256" key="3">
    <source>
        <dbReference type="PROSITE-ProRule" id="PRU10141"/>
    </source>
</evidence>
<gene>
    <name evidence="7" type="primary">Aurkc</name>
    <name evidence="7" type="ORF">TRFO_39247</name>
</gene>
<dbReference type="PROSITE" id="PS00108">
    <property type="entry name" value="PROTEIN_KINASE_ST"/>
    <property type="match status" value="1"/>
</dbReference>
<dbReference type="PROSITE" id="PS00107">
    <property type="entry name" value="PROTEIN_KINASE_ATP"/>
    <property type="match status" value="1"/>
</dbReference>
<dbReference type="RefSeq" id="XP_068347710.1">
    <property type="nucleotide sequence ID" value="XM_068512526.1"/>
</dbReference>
<accession>A0A1J4JAW6</accession>
<evidence type="ECO:0000256" key="1">
    <source>
        <dbReference type="ARBA" id="ARBA00022741"/>
    </source>
</evidence>
<dbReference type="PANTHER" id="PTHR24362">
    <property type="entry name" value="SERINE/THREONINE-PROTEIN KINASE NEK"/>
    <property type="match status" value="1"/>
</dbReference>
<keyword evidence="8" id="KW-1185">Reference proteome</keyword>
<feature type="region of interest" description="Disordered" evidence="5">
    <location>
        <begin position="285"/>
        <end position="305"/>
    </location>
</feature>
<keyword evidence="7" id="KW-0808">Transferase</keyword>
<organism evidence="7 8">
    <name type="scientific">Tritrichomonas foetus</name>
    <dbReference type="NCBI Taxonomy" id="1144522"/>
    <lineage>
        <taxon>Eukaryota</taxon>
        <taxon>Metamonada</taxon>
        <taxon>Parabasalia</taxon>
        <taxon>Tritrichomonadida</taxon>
        <taxon>Tritrichomonadidae</taxon>
        <taxon>Tritrichomonas</taxon>
    </lineage>
</organism>
<keyword evidence="4" id="KW-0723">Serine/threonine-protein kinase</keyword>
<dbReference type="OrthoDB" id="266718at2759"/>
<dbReference type="AlphaFoldDB" id="A0A1J4JAW6"/>
<comment type="similarity">
    <text evidence="4">Belongs to the protein kinase superfamily.</text>
</comment>
<keyword evidence="2 3" id="KW-0067">ATP-binding</keyword>
<dbReference type="PANTHER" id="PTHR24362:SF309">
    <property type="entry name" value="PROTEIN KINASE DOMAIN-CONTAINING PROTEIN"/>
    <property type="match status" value="1"/>
</dbReference>
<evidence type="ECO:0000313" key="7">
    <source>
        <dbReference type="EMBL" id="OHS94573.1"/>
    </source>
</evidence>
<protein>
    <submittedName>
        <fullName evidence="7">Aurora kinase C</fullName>
    </submittedName>
</protein>
<dbReference type="VEuPathDB" id="TrichDB:TRFO_39247"/>
<dbReference type="GO" id="GO:0005524">
    <property type="term" value="F:ATP binding"/>
    <property type="evidence" value="ECO:0007669"/>
    <property type="project" value="UniProtKB-UniRule"/>
</dbReference>
<proteinExistence type="inferred from homology"/>
<dbReference type="Gene3D" id="1.10.510.10">
    <property type="entry name" value="Transferase(Phosphotransferase) domain 1"/>
    <property type="match status" value="1"/>
</dbReference>
<dbReference type="InterPro" id="IPR008271">
    <property type="entry name" value="Ser/Thr_kinase_AS"/>
</dbReference>
<sequence length="354" mass="40265">MLIKRQEELLMEARKNLYHHGFELDAPIGDGGFATVYLVKSRQYHENFAVKLIDLEVDETQTLPESFRAEISALINLYHPNVIKIFDHFCSETLLYIVLEYCPGGSISDLYKKHGCIRPPVLYELCQQIISALMFCHQRGIAHRDVKPSNILLDKYGRAKLADFGLAMHFNKSQLSKMFGGSLAYLAPEILKKNPFNPMKADVWALGVTFYEMATGQLPFQSDTPEGILKEIKTNRIAGLTNFPTPFLNALRLMLCVNPANRITIDEVAMLPVFQSTKMSPATKSLSRSDALTPKKRMNPISSSMHFNRSSSVRRTCIYTKKRTFSMRLKPTFENATMNDDEDINSMIEEYENA</sequence>
<feature type="binding site" evidence="3">
    <location>
        <position position="51"/>
    </location>
    <ligand>
        <name>ATP</name>
        <dbReference type="ChEBI" id="CHEBI:30616"/>
    </ligand>
</feature>
<dbReference type="CDD" id="cd14014">
    <property type="entry name" value="STKc_PknB_like"/>
    <property type="match status" value="1"/>
</dbReference>
<dbReference type="PROSITE" id="PS50011">
    <property type="entry name" value="PROTEIN_KINASE_DOM"/>
    <property type="match status" value="1"/>
</dbReference>
<evidence type="ECO:0000256" key="5">
    <source>
        <dbReference type="SAM" id="MobiDB-lite"/>
    </source>
</evidence>
<keyword evidence="7" id="KW-0418">Kinase</keyword>
<reference evidence="7" key="1">
    <citation type="submission" date="2016-10" db="EMBL/GenBank/DDBJ databases">
        <authorList>
            <person name="Benchimol M."/>
            <person name="Almeida L.G."/>
            <person name="Vasconcelos A.T."/>
            <person name="Perreira-Neves A."/>
            <person name="Rosa I.A."/>
            <person name="Tasca T."/>
            <person name="Bogo M.R."/>
            <person name="de Souza W."/>
        </authorList>
    </citation>
    <scope>NUCLEOTIDE SEQUENCE [LARGE SCALE GENOMIC DNA]</scope>
    <source>
        <strain evidence="7">K</strain>
    </source>
</reference>
<keyword evidence="1 3" id="KW-0547">Nucleotide-binding</keyword>
<dbReference type="InterPro" id="IPR000719">
    <property type="entry name" value="Prot_kinase_dom"/>
</dbReference>
<dbReference type="FunFam" id="1.10.510.10:FF:000571">
    <property type="entry name" value="Maternal embryonic leucine zipper kinase"/>
    <property type="match status" value="1"/>
</dbReference>
<dbReference type="SUPFAM" id="SSF56112">
    <property type="entry name" value="Protein kinase-like (PK-like)"/>
    <property type="match status" value="1"/>
</dbReference>
<evidence type="ECO:0000256" key="2">
    <source>
        <dbReference type="ARBA" id="ARBA00022840"/>
    </source>
</evidence>